<keyword evidence="5" id="KW-1185">Reference proteome</keyword>
<feature type="domain" description="N-acetyltransferase" evidence="3">
    <location>
        <begin position="8"/>
        <end position="166"/>
    </location>
</feature>
<dbReference type="AlphaFoldDB" id="A0A265N510"/>
<dbReference type="EMBL" id="NPMS01000014">
    <property type="protein sequence ID" value="OZU87130.1"/>
    <property type="molecule type" value="Genomic_DNA"/>
</dbReference>
<gene>
    <name evidence="4" type="ORF">CIL03_18265</name>
</gene>
<evidence type="ECO:0000313" key="4">
    <source>
        <dbReference type="EMBL" id="OZU87130.1"/>
    </source>
</evidence>
<dbReference type="InterPro" id="IPR050680">
    <property type="entry name" value="YpeA/RimI_acetyltransf"/>
</dbReference>
<dbReference type="CDD" id="cd04301">
    <property type="entry name" value="NAT_SF"/>
    <property type="match status" value="1"/>
</dbReference>
<dbReference type="InterPro" id="IPR000182">
    <property type="entry name" value="GNAT_dom"/>
</dbReference>
<sequence>MDKGNFYMKIRKASQRDAVKIAKVHVDSWKSTYKDILPDKLLNSLTYEQRTKLWENNLKEQQVYIAENSGDEIIGFSVGGKERTEKYDDYNGELFAIYILEVYQGKGIGKLLLRPVIDELKQMGINSMIVLVLEDNPAKYFYESLGAKKIDTLKIKIAGVEFKELVYGWENLEDVNLIEG</sequence>
<proteinExistence type="predicted"/>
<accession>A0A265N510</accession>
<protein>
    <submittedName>
        <fullName evidence="4">GNAT family N-acetyltransferase</fullName>
    </submittedName>
</protein>
<dbReference type="GO" id="GO:0016747">
    <property type="term" value="F:acyltransferase activity, transferring groups other than amino-acyl groups"/>
    <property type="evidence" value="ECO:0007669"/>
    <property type="project" value="InterPro"/>
</dbReference>
<name>A0A265N510_9BACI</name>
<dbReference type="Proteomes" id="UP000216498">
    <property type="component" value="Unassembled WGS sequence"/>
</dbReference>
<organism evidence="4 5">
    <name type="scientific">Virgibacillus indicus</name>
    <dbReference type="NCBI Taxonomy" id="2024554"/>
    <lineage>
        <taxon>Bacteria</taxon>
        <taxon>Bacillati</taxon>
        <taxon>Bacillota</taxon>
        <taxon>Bacilli</taxon>
        <taxon>Bacillales</taxon>
        <taxon>Bacillaceae</taxon>
        <taxon>Virgibacillus</taxon>
    </lineage>
</organism>
<dbReference type="SUPFAM" id="SSF55729">
    <property type="entry name" value="Acyl-CoA N-acyltransferases (Nat)"/>
    <property type="match status" value="1"/>
</dbReference>
<dbReference type="PROSITE" id="PS51186">
    <property type="entry name" value="GNAT"/>
    <property type="match status" value="1"/>
</dbReference>
<dbReference type="Gene3D" id="3.40.630.30">
    <property type="match status" value="1"/>
</dbReference>
<dbReference type="OrthoDB" id="5292888at2"/>
<dbReference type="PANTHER" id="PTHR43420:SF43">
    <property type="entry name" value="SPERMINE_SPERMIDINE ACETYLTRANSFERASE"/>
    <property type="match status" value="1"/>
</dbReference>
<evidence type="ECO:0000313" key="5">
    <source>
        <dbReference type="Proteomes" id="UP000216498"/>
    </source>
</evidence>
<keyword evidence="1 4" id="KW-0808">Transferase</keyword>
<comment type="caution">
    <text evidence="4">The sequence shown here is derived from an EMBL/GenBank/DDBJ whole genome shotgun (WGS) entry which is preliminary data.</text>
</comment>
<evidence type="ECO:0000256" key="2">
    <source>
        <dbReference type="ARBA" id="ARBA00023315"/>
    </source>
</evidence>
<dbReference type="PANTHER" id="PTHR43420">
    <property type="entry name" value="ACETYLTRANSFERASE"/>
    <property type="match status" value="1"/>
</dbReference>
<keyword evidence="2" id="KW-0012">Acyltransferase</keyword>
<reference evidence="4 5" key="1">
    <citation type="submission" date="2017-08" db="EMBL/GenBank/DDBJ databases">
        <title>Virgibacillus indicus sp. nov. and Virgibacillus profoundi sp. nov, two moderately halophilic bacteria isolated from marine sediment by using the Microfluidic Streak Plate.</title>
        <authorList>
            <person name="Xu B."/>
            <person name="Hu B."/>
            <person name="Wang J."/>
            <person name="Zhu Y."/>
            <person name="Huang L."/>
            <person name="Du W."/>
            <person name="Huang Y."/>
        </authorList>
    </citation>
    <scope>NUCLEOTIDE SEQUENCE [LARGE SCALE GENOMIC DNA]</scope>
    <source>
        <strain evidence="4 5">IO3-P2-C2</strain>
    </source>
</reference>
<evidence type="ECO:0000259" key="3">
    <source>
        <dbReference type="PROSITE" id="PS51186"/>
    </source>
</evidence>
<evidence type="ECO:0000256" key="1">
    <source>
        <dbReference type="ARBA" id="ARBA00022679"/>
    </source>
</evidence>
<dbReference type="InterPro" id="IPR016181">
    <property type="entry name" value="Acyl_CoA_acyltransferase"/>
</dbReference>
<dbReference type="Pfam" id="PF00583">
    <property type="entry name" value="Acetyltransf_1"/>
    <property type="match status" value="1"/>
</dbReference>